<evidence type="ECO:0000259" key="6">
    <source>
        <dbReference type="PROSITE" id="PS50832"/>
    </source>
</evidence>
<gene>
    <name evidence="4" type="primary">infA</name>
    <name evidence="7" type="ORF">A3D59_03270</name>
</gene>
<accession>A0A1G2R715</accession>
<dbReference type="CDD" id="cd04451">
    <property type="entry name" value="S1_IF1"/>
    <property type="match status" value="1"/>
</dbReference>
<reference evidence="7 8" key="1">
    <citation type="journal article" date="2016" name="Nat. Commun.">
        <title>Thousands of microbial genomes shed light on interconnected biogeochemical processes in an aquifer system.</title>
        <authorList>
            <person name="Anantharaman K."/>
            <person name="Brown C.T."/>
            <person name="Hug L.A."/>
            <person name="Sharon I."/>
            <person name="Castelle C.J."/>
            <person name="Probst A.J."/>
            <person name="Thomas B.C."/>
            <person name="Singh A."/>
            <person name="Wilkins M.J."/>
            <person name="Karaoz U."/>
            <person name="Brodie E.L."/>
            <person name="Williams K.H."/>
            <person name="Hubbard S.S."/>
            <person name="Banfield J.F."/>
        </authorList>
    </citation>
    <scope>NUCLEOTIDE SEQUENCE [LARGE SCALE GENOMIC DNA]</scope>
</reference>
<dbReference type="InterPro" id="IPR004368">
    <property type="entry name" value="TIF_IF1"/>
</dbReference>
<name>A0A1G2R715_9BACT</name>
<dbReference type="PANTHER" id="PTHR33370">
    <property type="entry name" value="TRANSLATION INITIATION FACTOR IF-1, CHLOROPLASTIC"/>
    <property type="match status" value="1"/>
</dbReference>
<evidence type="ECO:0000256" key="5">
    <source>
        <dbReference type="NCBIfam" id="TIGR00008"/>
    </source>
</evidence>
<dbReference type="AlphaFoldDB" id="A0A1G2R715"/>
<dbReference type="GO" id="GO:0003743">
    <property type="term" value="F:translation initiation factor activity"/>
    <property type="evidence" value="ECO:0007669"/>
    <property type="project" value="UniProtKB-UniRule"/>
</dbReference>
<dbReference type="Proteomes" id="UP000179258">
    <property type="component" value="Unassembled WGS sequence"/>
</dbReference>
<comment type="caution">
    <text evidence="7">The sequence shown here is derived from an EMBL/GenBank/DDBJ whole genome shotgun (WGS) entry which is preliminary data.</text>
</comment>
<dbReference type="SUPFAM" id="SSF50249">
    <property type="entry name" value="Nucleic acid-binding proteins"/>
    <property type="match status" value="1"/>
</dbReference>
<comment type="subunit">
    <text evidence="4">Component of the 30S ribosomal translation pre-initiation complex which assembles on the 30S ribosome in the order IF-2 and IF-3, IF-1 and N-formylmethionyl-tRNA(fMet); mRNA recruitment can occur at any time during PIC assembly.</text>
</comment>
<dbReference type="PROSITE" id="PS50832">
    <property type="entry name" value="S1_IF1_TYPE"/>
    <property type="match status" value="1"/>
</dbReference>
<dbReference type="FunFam" id="2.40.50.140:FF:000002">
    <property type="entry name" value="Translation initiation factor IF-1"/>
    <property type="match status" value="1"/>
</dbReference>
<evidence type="ECO:0000313" key="8">
    <source>
        <dbReference type="Proteomes" id="UP000179258"/>
    </source>
</evidence>
<dbReference type="Pfam" id="PF01176">
    <property type="entry name" value="eIF-1a"/>
    <property type="match status" value="1"/>
</dbReference>
<dbReference type="Gene3D" id="2.40.50.140">
    <property type="entry name" value="Nucleic acid-binding proteins"/>
    <property type="match status" value="1"/>
</dbReference>
<evidence type="ECO:0000256" key="2">
    <source>
        <dbReference type="ARBA" id="ARBA00022540"/>
    </source>
</evidence>
<dbReference type="GO" id="GO:0019843">
    <property type="term" value="F:rRNA binding"/>
    <property type="evidence" value="ECO:0007669"/>
    <property type="project" value="UniProtKB-UniRule"/>
</dbReference>
<keyword evidence="4" id="KW-0699">rRNA-binding</keyword>
<comment type="similarity">
    <text evidence="1 4">Belongs to the IF-1 family.</text>
</comment>
<dbReference type="HAMAP" id="MF_00075">
    <property type="entry name" value="IF_1"/>
    <property type="match status" value="1"/>
</dbReference>
<organism evidence="7 8">
    <name type="scientific">Candidatus Wildermuthbacteria bacterium RIFCSPHIGHO2_02_FULL_47_17</name>
    <dbReference type="NCBI Taxonomy" id="1802452"/>
    <lineage>
        <taxon>Bacteria</taxon>
        <taxon>Candidatus Wildermuthiibacteriota</taxon>
    </lineage>
</organism>
<evidence type="ECO:0000256" key="1">
    <source>
        <dbReference type="ARBA" id="ARBA00010939"/>
    </source>
</evidence>
<comment type="function">
    <text evidence="4">One of the essential components for the initiation of protein synthesis. Stabilizes the binding of IF-2 and IF-3 on the 30S subunit to which N-formylmethionyl-tRNA(fMet) subsequently binds. Helps modulate mRNA selection, yielding the 30S pre-initiation complex (PIC). Upon addition of the 50S ribosomal subunit IF-1, IF-2 and IF-3 are released leaving the mature 70S translation initiation complex.</text>
</comment>
<dbReference type="GO" id="GO:0005829">
    <property type="term" value="C:cytosol"/>
    <property type="evidence" value="ECO:0007669"/>
    <property type="project" value="TreeGrafter"/>
</dbReference>
<protein>
    <recommendedName>
        <fullName evidence="4 5">Translation initiation factor IF-1</fullName>
    </recommendedName>
</protein>
<dbReference type="InterPro" id="IPR006196">
    <property type="entry name" value="RNA-binding_domain_S1_IF1"/>
</dbReference>
<dbReference type="InterPro" id="IPR012340">
    <property type="entry name" value="NA-bd_OB-fold"/>
</dbReference>
<comment type="subcellular location">
    <subcellularLocation>
        <location evidence="4">Cytoplasm</location>
    </subcellularLocation>
</comment>
<feature type="domain" description="S1-like" evidence="6">
    <location>
        <begin position="1"/>
        <end position="71"/>
    </location>
</feature>
<keyword evidence="2 4" id="KW-0396">Initiation factor</keyword>
<keyword evidence="4" id="KW-0694">RNA-binding</keyword>
<dbReference type="GO" id="GO:0043022">
    <property type="term" value="F:ribosome binding"/>
    <property type="evidence" value="ECO:0007669"/>
    <property type="project" value="UniProtKB-UniRule"/>
</dbReference>
<evidence type="ECO:0000256" key="3">
    <source>
        <dbReference type="ARBA" id="ARBA00022917"/>
    </source>
</evidence>
<dbReference type="EMBL" id="MHTX01000024">
    <property type="protein sequence ID" value="OHA68052.1"/>
    <property type="molecule type" value="Genomic_DNA"/>
</dbReference>
<sequence length="72" mass="8214">MKNNTIRREGRVIEALPAASFKVRLDDGREILAHVSGRLRVNHIRILAGDRVTVEMSPYDENRGRIVYRGKA</sequence>
<dbReference type="PANTHER" id="PTHR33370:SF1">
    <property type="entry name" value="TRANSLATION INITIATION FACTOR IF-1, CHLOROPLASTIC"/>
    <property type="match status" value="1"/>
</dbReference>
<keyword evidence="4" id="KW-0963">Cytoplasm</keyword>
<proteinExistence type="inferred from homology"/>
<keyword evidence="3 4" id="KW-0648">Protein biosynthesis</keyword>
<evidence type="ECO:0000313" key="7">
    <source>
        <dbReference type="EMBL" id="OHA68052.1"/>
    </source>
</evidence>
<evidence type="ECO:0000256" key="4">
    <source>
        <dbReference type="HAMAP-Rule" id="MF_00075"/>
    </source>
</evidence>
<dbReference type="NCBIfam" id="TIGR00008">
    <property type="entry name" value="infA"/>
    <property type="match status" value="1"/>
</dbReference>